<evidence type="ECO:0000256" key="1">
    <source>
        <dbReference type="ARBA" id="ARBA00001928"/>
    </source>
</evidence>
<dbReference type="HAMAP" id="MF_00465">
    <property type="entry name" value="AdoMetDC_2"/>
    <property type="match status" value="1"/>
</dbReference>
<sequence>MVRRVKGKTLKLEGFNNLTKSISFNIYDICYARSRESQIEYLEYVDEEYNSKRLEEIVENVTRMINAKLVSVSTQDYDPRGASVVALINEGSPVADEHIKSDKEQTGPAPFVIGHLDKSHIAIHTYPEYHRLTGLASFRVDIDISTCGMISPLSALNYLIESFDSEVVIIDYRVRGFTRDHKGRKVFIDHDISSIQDYIDQDILERYITYDINILSDNNFHTKMRKKEIRLKDFLFGDEVTSLDPKEKERIRRALLHEIQEIFECRNLNMRSGRL</sequence>
<evidence type="ECO:0000313" key="12">
    <source>
        <dbReference type="EMBL" id="SLM11888.1"/>
    </source>
</evidence>
<dbReference type="AlphaFoldDB" id="A0A3P3XHR6"/>
<protein>
    <recommendedName>
        <fullName evidence="11">Adenosylmethionine decarboxylase</fullName>
        <ecNumber evidence="11">4.1.1.50</ecNumber>
    </recommendedName>
</protein>
<organism evidence="12">
    <name type="scientific">uncultured spirochete</name>
    <dbReference type="NCBI Taxonomy" id="156406"/>
    <lineage>
        <taxon>Bacteria</taxon>
        <taxon>Pseudomonadati</taxon>
        <taxon>Spirochaetota</taxon>
        <taxon>Spirochaetia</taxon>
        <taxon>Spirochaetales</taxon>
        <taxon>environmental samples</taxon>
    </lineage>
</organism>
<dbReference type="InterPro" id="IPR003826">
    <property type="entry name" value="AdoMetDC_fam_prok"/>
</dbReference>
<evidence type="ECO:0000256" key="4">
    <source>
        <dbReference type="ARBA" id="ARBA00022813"/>
    </source>
</evidence>
<keyword evidence="4" id="KW-0068">Autocatalytic cleavage</keyword>
<proteinExistence type="inferred from homology"/>
<dbReference type="Gene3D" id="3.60.90.10">
    <property type="entry name" value="S-adenosylmethionine decarboxylase"/>
    <property type="match status" value="1"/>
</dbReference>
<dbReference type="InterPro" id="IPR016067">
    <property type="entry name" value="S-AdoMet_deCO2ase_core"/>
</dbReference>
<dbReference type="SUPFAM" id="SSF56276">
    <property type="entry name" value="S-adenosylmethionine decarboxylase"/>
    <property type="match status" value="1"/>
</dbReference>
<dbReference type="EMBL" id="FWDM01000014">
    <property type="protein sequence ID" value="SLM11888.1"/>
    <property type="molecule type" value="Genomic_DNA"/>
</dbReference>
<dbReference type="NCBIfam" id="TIGR03331">
    <property type="entry name" value="SAM_DCase_Eco"/>
    <property type="match status" value="1"/>
</dbReference>
<keyword evidence="3" id="KW-0210">Decarboxylase</keyword>
<keyword evidence="7" id="KW-0865">Zymogen</keyword>
<evidence type="ECO:0000256" key="11">
    <source>
        <dbReference type="NCBIfam" id="TIGR03331"/>
    </source>
</evidence>
<gene>
    <name evidence="12" type="primary">speD</name>
    <name evidence="12" type="ORF">SPIROBIBN47_210115</name>
</gene>
<keyword evidence="9" id="KW-0704">Schiff base</keyword>
<dbReference type="GO" id="GO:0005829">
    <property type="term" value="C:cytosol"/>
    <property type="evidence" value="ECO:0007669"/>
    <property type="project" value="TreeGrafter"/>
</dbReference>
<keyword evidence="10" id="KW-0670">Pyruvate</keyword>
<dbReference type="GO" id="GO:0008295">
    <property type="term" value="P:spermidine biosynthetic process"/>
    <property type="evidence" value="ECO:0007669"/>
    <property type="project" value="UniProtKB-UniRule"/>
</dbReference>
<dbReference type="InterPro" id="IPR009165">
    <property type="entry name" value="S-AdoMet_deCO2ase_bac"/>
</dbReference>
<keyword evidence="6" id="KW-0620">Polyamine biosynthesis</keyword>
<evidence type="ECO:0000256" key="8">
    <source>
        <dbReference type="ARBA" id="ARBA00023239"/>
    </source>
</evidence>
<name>A0A3P3XHR6_9SPIR</name>
<evidence type="ECO:0000256" key="6">
    <source>
        <dbReference type="ARBA" id="ARBA00023115"/>
    </source>
</evidence>
<evidence type="ECO:0000256" key="2">
    <source>
        <dbReference type="ARBA" id="ARBA00022691"/>
    </source>
</evidence>
<accession>A0A3P3XHR6</accession>
<evidence type="ECO:0000256" key="10">
    <source>
        <dbReference type="ARBA" id="ARBA00023317"/>
    </source>
</evidence>
<dbReference type="Pfam" id="PF02675">
    <property type="entry name" value="AdoMet_dc"/>
    <property type="match status" value="1"/>
</dbReference>
<evidence type="ECO:0000256" key="9">
    <source>
        <dbReference type="ARBA" id="ARBA00023270"/>
    </source>
</evidence>
<keyword evidence="2" id="KW-0949">S-adenosyl-L-methionine</keyword>
<reference evidence="12" key="1">
    <citation type="submission" date="2017-02" db="EMBL/GenBank/DDBJ databases">
        <authorList>
            <person name="Regsiter A."/>
            <person name="William W."/>
        </authorList>
    </citation>
    <scope>NUCLEOTIDE SEQUENCE</scope>
    <source>
        <strain evidence="12">Bib</strain>
    </source>
</reference>
<keyword evidence="5" id="KW-0745">Spermidine biosynthesis</keyword>
<dbReference type="PANTHER" id="PTHR33866:SF1">
    <property type="entry name" value="S-ADENOSYLMETHIONINE DECARBOXYLASE PROENZYME"/>
    <property type="match status" value="1"/>
</dbReference>
<keyword evidence="8 12" id="KW-0456">Lyase</keyword>
<dbReference type="EC" id="4.1.1.50" evidence="11"/>
<evidence type="ECO:0000256" key="5">
    <source>
        <dbReference type="ARBA" id="ARBA00023066"/>
    </source>
</evidence>
<dbReference type="PANTHER" id="PTHR33866">
    <property type="entry name" value="S-ADENOSYLMETHIONINE DECARBOXYLASE PROENZYME"/>
    <property type="match status" value="1"/>
</dbReference>
<dbReference type="GO" id="GO:0004014">
    <property type="term" value="F:adenosylmethionine decarboxylase activity"/>
    <property type="evidence" value="ECO:0007669"/>
    <property type="project" value="UniProtKB-UniRule"/>
</dbReference>
<evidence type="ECO:0000256" key="7">
    <source>
        <dbReference type="ARBA" id="ARBA00023145"/>
    </source>
</evidence>
<comment type="cofactor">
    <cofactor evidence="1">
        <name>pyruvate</name>
        <dbReference type="ChEBI" id="CHEBI:15361"/>
    </cofactor>
</comment>
<dbReference type="PIRSF" id="PIRSF001356">
    <property type="entry name" value="SAM_decarboxylas"/>
    <property type="match status" value="1"/>
</dbReference>
<evidence type="ECO:0000256" key="3">
    <source>
        <dbReference type="ARBA" id="ARBA00022793"/>
    </source>
</evidence>